<dbReference type="GO" id="GO:0005634">
    <property type="term" value="C:nucleus"/>
    <property type="evidence" value="ECO:0007669"/>
    <property type="project" value="InterPro"/>
</dbReference>
<dbReference type="InterPro" id="IPR053729">
    <property type="entry name" value="MAD2L1BP_domain_sf"/>
</dbReference>
<evidence type="ECO:0000313" key="1">
    <source>
        <dbReference type="EMBL" id="KAJ8045614.1"/>
    </source>
</evidence>
<dbReference type="Gene3D" id="3.30.900.20">
    <property type="match status" value="1"/>
</dbReference>
<dbReference type="InterPro" id="IPR009511">
    <property type="entry name" value="MAD1/Cdc20-bound-Mad2-bd"/>
</dbReference>
<reference evidence="1" key="1">
    <citation type="submission" date="2021-10" db="EMBL/GenBank/DDBJ databases">
        <title>Tropical sea cucumber genome reveals ecological adaptation and Cuvierian tubules defense mechanism.</title>
        <authorList>
            <person name="Chen T."/>
        </authorList>
    </citation>
    <scope>NUCLEOTIDE SEQUENCE</scope>
    <source>
        <strain evidence="1">Nanhai2018</strain>
        <tissue evidence="1">Muscle</tissue>
    </source>
</reference>
<dbReference type="OrthoDB" id="6334764at2759"/>
<accession>A0A9Q1HGH4</accession>
<dbReference type="PANTHER" id="PTHR15681">
    <property type="entry name" value="MAD2L1-BINDING PROTEIN"/>
    <property type="match status" value="1"/>
</dbReference>
<dbReference type="AlphaFoldDB" id="A0A9Q1HGH4"/>
<dbReference type="Pfam" id="PF06581">
    <property type="entry name" value="p31comet"/>
    <property type="match status" value="1"/>
</dbReference>
<dbReference type="EMBL" id="JAIZAY010000003">
    <property type="protein sequence ID" value="KAJ8045614.1"/>
    <property type="molecule type" value="Genomic_DNA"/>
</dbReference>
<sequence length="265" mass="30325">MATGGCKEIHVRNIELTGRITSDVRCSLVKDIVKFILYHREQIPLPYEQLKYYFERQENIKKGSEARKLSQLLDSVQELCSNLDLLFQTTSDVGQILILLGPTIATPKEIFEIKFTPNPLVGPLMEVPSCKMCSRLLHKSLVTYNTLIDINPPSLTSMHILFHGQRSADTKWFKPKHNFKIPKRGQHFTFQIFSKQSKSVKDPCQPIRGDVEGSECHRKEQNGINIREGTVADKEDFLWFMAPTIIKGIKDSVLCIPQQGELWVQ</sequence>
<dbReference type="GO" id="GO:0007096">
    <property type="term" value="P:regulation of exit from mitosis"/>
    <property type="evidence" value="ECO:0007669"/>
    <property type="project" value="InterPro"/>
</dbReference>
<evidence type="ECO:0000313" key="2">
    <source>
        <dbReference type="Proteomes" id="UP001152320"/>
    </source>
</evidence>
<protein>
    <submittedName>
        <fullName evidence="1">MAD2L1-binding protein</fullName>
    </submittedName>
</protein>
<proteinExistence type="predicted"/>
<dbReference type="PANTHER" id="PTHR15681:SF1">
    <property type="entry name" value="MAD2L1-BINDING PROTEIN"/>
    <property type="match status" value="1"/>
</dbReference>
<dbReference type="Proteomes" id="UP001152320">
    <property type="component" value="Chromosome 3"/>
</dbReference>
<name>A0A9Q1HGH4_HOLLE</name>
<gene>
    <name evidence="1" type="ORF">HOLleu_08653</name>
</gene>
<organism evidence="1 2">
    <name type="scientific">Holothuria leucospilota</name>
    <name type="common">Black long sea cucumber</name>
    <name type="synonym">Mertensiothuria leucospilota</name>
    <dbReference type="NCBI Taxonomy" id="206669"/>
    <lineage>
        <taxon>Eukaryota</taxon>
        <taxon>Metazoa</taxon>
        <taxon>Echinodermata</taxon>
        <taxon>Eleutherozoa</taxon>
        <taxon>Echinozoa</taxon>
        <taxon>Holothuroidea</taxon>
        <taxon>Aspidochirotacea</taxon>
        <taxon>Aspidochirotida</taxon>
        <taxon>Holothuriidae</taxon>
        <taxon>Holothuria</taxon>
    </lineage>
</organism>
<comment type="caution">
    <text evidence="1">The sequence shown here is derived from an EMBL/GenBank/DDBJ whole genome shotgun (WGS) entry which is preliminary data.</text>
</comment>
<keyword evidence="2" id="KW-1185">Reference proteome</keyword>